<sequence length="52" mass="5939">MKEDPANKVRSFVSQWFRSQQSMKLSLRSMARTKAAKRALKSVARAKTAKRA</sequence>
<keyword evidence="2" id="KW-1185">Reference proteome</keyword>
<reference evidence="1 2" key="1">
    <citation type="submission" date="2019-04" db="EMBL/GenBank/DDBJ databases">
        <title>An improved genome assembly and genetic linkage map for asparagus bean, Vigna unguiculata ssp. sesquipedialis.</title>
        <authorList>
            <person name="Xia Q."/>
            <person name="Zhang R."/>
            <person name="Dong Y."/>
        </authorList>
    </citation>
    <scope>NUCLEOTIDE SEQUENCE [LARGE SCALE GENOMIC DNA]</scope>
    <source>
        <tissue evidence="1">Leaf</tissue>
    </source>
</reference>
<evidence type="ECO:0000313" key="1">
    <source>
        <dbReference type="EMBL" id="QCD90508.1"/>
    </source>
</evidence>
<evidence type="ECO:0000313" key="2">
    <source>
        <dbReference type="Proteomes" id="UP000501690"/>
    </source>
</evidence>
<proteinExistence type="predicted"/>
<name>A0A4D6LQ44_VIGUN</name>
<dbReference type="Proteomes" id="UP000501690">
    <property type="component" value="Linkage Group LG4"/>
</dbReference>
<protein>
    <submittedName>
        <fullName evidence="1">Uncharacterized protein</fullName>
    </submittedName>
</protein>
<gene>
    <name evidence="1" type="ORF">DEO72_LG4g1464</name>
</gene>
<dbReference type="EMBL" id="CP039348">
    <property type="protein sequence ID" value="QCD90508.1"/>
    <property type="molecule type" value="Genomic_DNA"/>
</dbReference>
<dbReference type="AlphaFoldDB" id="A0A4D6LQ44"/>
<accession>A0A4D6LQ44</accession>
<organism evidence="1 2">
    <name type="scientific">Vigna unguiculata</name>
    <name type="common">Cowpea</name>
    <dbReference type="NCBI Taxonomy" id="3917"/>
    <lineage>
        <taxon>Eukaryota</taxon>
        <taxon>Viridiplantae</taxon>
        <taxon>Streptophyta</taxon>
        <taxon>Embryophyta</taxon>
        <taxon>Tracheophyta</taxon>
        <taxon>Spermatophyta</taxon>
        <taxon>Magnoliopsida</taxon>
        <taxon>eudicotyledons</taxon>
        <taxon>Gunneridae</taxon>
        <taxon>Pentapetalae</taxon>
        <taxon>rosids</taxon>
        <taxon>fabids</taxon>
        <taxon>Fabales</taxon>
        <taxon>Fabaceae</taxon>
        <taxon>Papilionoideae</taxon>
        <taxon>50 kb inversion clade</taxon>
        <taxon>NPAAA clade</taxon>
        <taxon>indigoferoid/millettioid clade</taxon>
        <taxon>Phaseoleae</taxon>
        <taxon>Vigna</taxon>
    </lineage>
</organism>